<dbReference type="EMBL" id="CAJVPQ010025365">
    <property type="protein sequence ID" value="CAG8766600.1"/>
    <property type="molecule type" value="Genomic_DNA"/>
</dbReference>
<evidence type="ECO:0000313" key="3">
    <source>
        <dbReference type="Proteomes" id="UP000789570"/>
    </source>
</evidence>
<keyword evidence="3" id="KW-1185">Reference proteome</keyword>
<gene>
    <name evidence="2" type="ORF">FCALED_LOCUS17262</name>
</gene>
<evidence type="ECO:0000256" key="1">
    <source>
        <dbReference type="SAM" id="MobiDB-lite"/>
    </source>
</evidence>
<protein>
    <submittedName>
        <fullName evidence="2">5583_t:CDS:1</fullName>
    </submittedName>
</protein>
<accession>A0A9N9NSF8</accession>
<dbReference type="OrthoDB" id="2383356at2759"/>
<dbReference type="Proteomes" id="UP000789570">
    <property type="component" value="Unassembled WGS sequence"/>
</dbReference>
<proteinExistence type="predicted"/>
<reference evidence="2" key="1">
    <citation type="submission" date="2021-06" db="EMBL/GenBank/DDBJ databases">
        <authorList>
            <person name="Kallberg Y."/>
            <person name="Tangrot J."/>
            <person name="Rosling A."/>
        </authorList>
    </citation>
    <scope>NUCLEOTIDE SEQUENCE</scope>
    <source>
        <strain evidence="2">UK204</strain>
    </source>
</reference>
<evidence type="ECO:0000313" key="2">
    <source>
        <dbReference type="EMBL" id="CAG8766600.1"/>
    </source>
</evidence>
<dbReference type="AlphaFoldDB" id="A0A9N9NSF8"/>
<feature type="region of interest" description="Disordered" evidence="1">
    <location>
        <begin position="1"/>
        <end position="42"/>
    </location>
</feature>
<sequence>MSSNNFEGEMLQSEDPKETLNPKANGSKRPRQRTQKPLKRQRLTSHIDLNKITDYWIWGYFDQYKPVRQYKRVVRCLVQVQRKNGAELCDHFLGSDNSTGNFIVYLAIHRITKESHERKMNEIRNNNQVSQPCIDEMIRNNPNIKVIETENLLES</sequence>
<organism evidence="2 3">
    <name type="scientific">Funneliformis caledonium</name>
    <dbReference type="NCBI Taxonomy" id="1117310"/>
    <lineage>
        <taxon>Eukaryota</taxon>
        <taxon>Fungi</taxon>
        <taxon>Fungi incertae sedis</taxon>
        <taxon>Mucoromycota</taxon>
        <taxon>Glomeromycotina</taxon>
        <taxon>Glomeromycetes</taxon>
        <taxon>Glomerales</taxon>
        <taxon>Glomeraceae</taxon>
        <taxon>Funneliformis</taxon>
    </lineage>
</organism>
<feature type="compositionally biased region" description="Basic residues" evidence="1">
    <location>
        <begin position="26"/>
        <end position="42"/>
    </location>
</feature>
<name>A0A9N9NSF8_9GLOM</name>
<comment type="caution">
    <text evidence="2">The sequence shown here is derived from an EMBL/GenBank/DDBJ whole genome shotgun (WGS) entry which is preliminary data.</text>
</comment>